<dbReference type="KEGG" id="dze:Dd1591_3303"/>
<evidence type="ECO:0000313" key="4">
    <source>
        <dbReference type="EMBL" id="ACT06825.1"/>
    </source>
</evidence>
<proteinExistence type="predicted"/>
<keyword evidence="2" id="KW-0812">Transmembrane</keyword>
<dbReference type="GO" id="GO:0004803">
    <property type="term" value="F:transposase activity"/>
    <property type="evidence" value="ECO:0007669"/>
    <property type="project" value="InterPro"/>
</dbReference>
<feature type="compositionally biased region" description="Basic residues" evidence="1">
    <location>
        <begin position="236"/>
        <end position="248"/>
    </location>
</feature>
<dbReference type="GO" id="GO:0003677">
    <property type="term" value="F:DNA binding"/>
    <property type="evidence" value="ECO:0007669"/>
    <property type="project" value="InterPro"/>
</dbReference>
<dbReference type="OrthoDB" id="6140187at2"/>
<dbReference type="SUPFAM" id="SSF53098">
    <property type="entry name" value="Ribonuclease H-like"/>
    <property type="match status" value="1"/>
</dbReference>
<dbReference type="InterPro" id="IPR012337">
    <property type="entry name" value="RNaseH-like_sf"/>
</dbReference>
<evidence type="ECO:0000256" key="2">
    <source>
        <dbReference type="SAM" id="Phobius"/>
    </source>
</evidence>
<dbReference type="InterPro" id="IPR047658">
    <property type="entry name" value="IS4-like_transpos"/>
</dbReference>
<dbReference type="PANTHER" id="PTHR35404:SF8">
    <property type="entry name" value="TRANSPOSASE OF TN10"/>
    <property type="match status" value="1"/>
</dbReference>
<gene>
    <name evidence="4" type="ordered locus">Dd1591_1976</name>
    <name evidence="5" type="ordered locus">Dd1591_3303</name>
</gene>
<dbReference type="Pfam" id="PF01609">
    <property type="entry name" value="DDE_Tnp_1"/>
    <property type="match status" value="1"/>
</dbReference>
<accession>C6CH13</accession>
<keyword evidence="2" id="KW-1133">Transmembrane helix</keyword>
<feature type="domain" description="Transposase IS4-like" evidence="3">
    <location>
        <begin position="103"/>
        <end position="322"/>
    </location>
</feature>
<protein>
    <submittedName>
        <fullName evidence="4">Transposase IS4 family protein</fullName>
    </submittedName>
</protein>
<sequence>MPVRKVCQTFFRDALASTHQYRQNALIDSTTALINGATLSLTSIGRYLPGAARVKDKIKRVDRLLGNTALYNDIPKIFNQITAMMTKNMSWCVIAVDWSGYPSQEFHVLRASLVCDGRAIPLISQIVPSKKQNNVLIQNAFLDALASAISPQTKVTLITDAGFKSEWFRHIKSLGWDFIGRIRGSVKFCLHHDKENWLNAKDCAGTARAEYLGTGTLARSKKAQCNGHFYLYKKAPKGRKSKRPKGKPGHPTTEKEQRASAKEPWLIFTSADEFKPREIMKLYSRRMQIEQNFRDEKSERFGFGLRGCGSKTGERLWVLSLLATLASIALWLFGYHFENKGLHLHYQANSIKKRRVISFLTLAENVLRHSPRILRRIELRNILTQLASTYRSRVLVY</sequence>
<dbReference type="HOGENOM" id="CLU_061699_0_0_6"/>
<dbReference type="RefSeq" id="WP_012769693.1">
    <property type="nucleotide sequence ID" value="NC_012912.1"/>
</dbReference>
<keyword evidence="2" id="KW-0472">Membrane</keyword>
<dbReference type="AlphaFoldDB" id="C6CH13"/>
<reference evidence="4 6" key="1">
    <citation type="submission" date="2009-06" db="EMBL/GenBank/DDBJ databases">
        <title>Complete sequence of Dickeya zeae Ech1591.</title>
        <authorList>
            <consortium name="US DOE Joint Genome Institute"/>
            <person name="Lucas S."/>
            <person name="Copeland A."/>
            <person name="Lapidus A."/>
            <person name="Glavina del Rio T."/>
            <person name="Tice H."/>
            <person name="Bruce D."/>
            <person name="Goodwin L."/>
            <person name="Pitluck S."/>
            <person name="Chertkov O."/>
            <person name="Brettin T."/>
            <person name="Detter J.C."/>
            <person name="Han C."/>
            <person name="Larimer F."/>
            <person name="Land M."/>
            <person name="Hauser L."/>
            <person name="Kyrpides N."/>
            <person name="Ovchinnikova G."/>
            <person name="Balakrishnan V."/>
            <person name="Glasner J."/>
            <person name="Perna N.T."/>
        </authorList>
    </citation>
    <scope>NUCLEOTIDE SEQUENCE [LARGE SCALE GENOMIC DNA]</scope>
    <source>
        <strain evidence="4 6">Ech1591</strain>
    </source>
</reference>
<evidence type="ECO:0000256" key="1">
    <source>
        <dbReference type="SAM" id="MobiDB-lite"/>
    </source>
</evidence>
<organism evidence="4 6">
    <name type="scientific">Dickeya chrysanthemi (strain Ech1591)</name>
    <name type="common">Dickeya zeae (strain Ech1591)</name>
    <dbReference type="NCBI Taxonomy" id="561229"/>
    <lineage>
        <taxon>Bacteria</taxon>
        <taxon>Pseudomonadati</taxon>
        <taxon>Pseudomonadota</taxon>
        <taxon>Gammaproteobacteria</taxon>
        <taxon>Enterobacterales</taxon>
        <taxon>Pectobacteriaceae</taxon>
        <taxon>Dickeya</taxon>
    </lineage>
</organism>
<feature type="transmembrane region" description="Helical" evidence="2">
    <location>
        <begin position="316"/>
        <end position="337"/>
    </location>
</feature>
<name>C6CH13_DICC1</name>
<dbReference type="KEGG" id="dze:Dd1591_1976"/>
<dbReference type="InterPro" id="IPR002559">
    <property type="entry name" value="Transposase_11"/>
</dbReference>
<dbReference type="GO" id="GO:0006313">
    <property type="term" value="P:DNA transposition"/>
    <property type="evidence" value="ECO:0007669"/>
    <property type="project" value="InterPro"/>
</dbReference>
<dbReference type="EMBL" id="CP001655">
    <property type="protein sequence ID" value="ACT06825.1"/>
    <property type="molecule type" value="Genomic_DNA"/>
</dbReference>
<dbReference type="NCBIfam" id="NF033591">
    <property type="entry name" value="transpos_IS4_2"/>
    <property type="match status" value="1"/>
</dbReference>
<evidence type="ECO:0000313" key="6">
    <source>
        <dbReference type="Proteomes" id="UP000002735"/>
    </source>
</evidence>
<feature type="region of interest" description="Disordered" evidence="1">
    <location>
        <begin position="236"/>
        <end position="261"/>
    </location>
</feature>
<dbReference type="PANTHER" id="PTHR35404">
    <property type="entry name" value="TRANSPOSASE OF TN10"/>
    <property type="match status" value="1"/>
</dbReference>
<evidence type="ECO:0000259" key="3">
    <source>
        <dbReference type="Pfam" id="PF01609"/>
    </source>
</evidence>
<dbReference type="GeneID" id="45081355"/>
<dbReference type="EMBL" id="CP001655">
    <property type="protein sequence ID" value="ACT08121.1"/>
    <property type="molecule type" value="Genomic_DNA"/>
</dbReference>
<dbReference type="Proteomes" id="UP000002735">
    <property type="component" value="Chromosome"/>
</dbReference>
<dbReference type="eggNOG" id="COG5421">
    <property type="taxonomic scope" value="Bacteria"/>
</dbReference>
<feature type="compositionally biased region" description="Basic and acidic residues" evidence="1">
    <location>
        <begin position="252"/>
        <end position="261"/>
    </location>
</feature>
<evidence type="ECO:0000313" key="5">
    <source>
        <dbReference type="EMBL" id="ACT08121.1"/>
    </source>
</evidence>